<comment type="caution">
    <text evidence="1">The sequence shown here is derived from an EMBL/GenBank/DDBJ whole genome shotgun (WGS) entry which is preliminary data.</text>
</comment>
<dbReference type="STRING" id="216463.VC81_05890"/>
<keyword evidence="1" id="KW-0378">Hydrolase</keyword>
<sequence>MHFRRFWLGLGVTALLFGALTTAWANHHRALQTLHVPQTRTATLLLPGDGGNWLSLRSMTLTLSQPHLATHARTAHVAQSGRVTWERLAPVAANNPVIPVLFADNTHPQLEARQLTRVLRELHDRDHISRVNLVGHSSGGTIALDYLNQAHQAPVQVTHVVCIGADFPGVQPLRRPEPQLRVLNLAGVIGSLPNDGEVPVSDAAKLHALVQGRVASYRLRLVHGQVWQTEHSLLHESATVDRQIAQFLYDPS</sequence>
<dbReference type="GO" id="GO:0016787">
    <property type="term" value="F:hydrolase activity"/>
    <property type="evidence" value="ECO:0007669"/>
    <property type="project" value="UniProtKB-KW"/>
</dbReference>
<gene>
    <name evidence="1" type="ORF">VC81_05890</name>
</gene>
<dbReference type="Pfam" id="PF06028">
    <property type="entry name" value="DUF915"/>
    <property type="match status" value="2"/>
</dbReference>
<dbReference type="PATRIC" id="fig|216463.3.peg.292"/>
<organism evidence="1 2">
    <name type="scientific">Levilactobacillus spicheri</name>
    <dbReference type="NCBI Taxonomy" id="216463"/>
    <lineage>
        <taxon>Bacteria</taxon>
        <taxon>Bacillati</taxon>
        <taxon>Bacillota</taxon>
        <taxon>Bacilli</taxon>
        <taxon>Lactobacillales</taxon>
        <taxon>Lactobacillaceae</taxon>
        <taxon>Levilactobacillus</taxon>
    </lineage>
</organism>
<proteinExistence type="predicted"/>
<dbReference type="AlphaFoldDB" id="A0A0F3RSN5"/>
<dbReference type="Gene3D" id="3.40.50.1820">
    <property type="entry name" value="alpha/beta hydrolase"/>
    <property type="match status" value="2"/>
</dbReference>
<dbReference type="InterPro" id="IPR029058">
    <property type="entry name" value="AB_hydrolase_fold"/>
</dbReference>
<dbReference type="EMBL" id="JZCR01000013">
    <property type="protein sequence ID" value="KJW12895.1"/>
    <property type="molecule type" value="Genomic_DNA"/>
</dbReference>
<dbReference type="SUPFAM" id="SSF53474">
    <property type="entry name" value="alpha/beta-Hydrolases"/>
    <property type="match status" value="1"/>
</dbReference>
<dbReference type="OrthoDB" id="503948at2"/>
<evidence type="ECO:0000313" key="2">
    <source>
        <dbReference type="Proteomes" id="UP000033491"/>
    </source>
</evidence>
<dbReference type="RefSeq" id="WP_045807232.1">
    <property type="nucleotide sequence ID" value="NZ_JZCR01000013.1"/>
</dbReference>
<reference evidence="1 2" key="1">
    <citation type="submission" date="2015-03" db="EMBL/GenBank/DDBJ databases">
        <authorList>
            <person name="Zheng J."/>
            <person name="Ganezle M."/>
        </authorList>
    </citation>
    <scope>NUCLEOTIDE SEQUENCE [LARGE SCALE GENOMIC DNA]</scope>
    <source>
        <strain evidence="1 2">LP38</strain>
    </source>
</reference>
<dbReference type="InterPro" id="IPR010315">
    <property type="entry name" value="DUF915_hydro-like"/>
</dbReference>
<evidence type="ECO:0000313" key="1">
    <source>
        <dbReference type="EMBL" id="KJW12895.1"/>
    </source>
</evidence>
<protein>
    <submittedName>
        <fullName evidence="1">Alpha/beta hydrolase</fullName>
    </submittedName>
</protein>
<name>A0A0F3RSN5_9LACO</name>
<accession>A0A0F3RSN5</accession>
<dbReference type="Proteomes" id="UP000033491">
    <property type="component" value="Unassembled WGS sequence"/>
</dbReference>